<keyword evidence="2" id="KW-0472">Membrane</keyword>
<reference evidence="3 4" key="1">
    <citation type="journal article" date="2020" name="Fungal Divers.">
        <title>Resolving the Mortierellaceae phylogeny through synthesis of multi-gene phylogenetics and phylogenomics.</title>
        <authorList>
            <person name="Vandepol N."/>
            <person name="Liber J."/>
            <person name="Desiro A."/>
            <person name="Na H."/>
            <person name="Kennedy M."/>
            <person name="Barry K."/>
            <person name="Grigoriev I.V."/>
            <person name="Miller A.N."/>
            <person name="O'Donnell K."/>
            <person name="Stajich J.E."/>
            <person name="Bonito G."/>
        </authorList>
    </citation>
    <scope>NUCLEOTIDE SEQUENCE [LARGE SCALE GENOMIC DNA]</scope>
    <source>
        <strain evidence="3 4">AD045</strain>
    </source>
</reference>
<accession>A0ABQ7JUB1</accession>
<dbReference type="Proteomes" id="UP001194696">
    <property type="component" value="Unassembled WGS sequence"/>
</dbReference>
<evidence type="ECO:0008006" key="5">
    <source>
        <dbReference type="Google" id="ProtNLM"/>
    </source>
</evidence>
<dbReference type="EMBL" id="JAAAIM010000675">
    <property type="protein sequence ID" value="KAG0285344.1"/>
    <property type="molecule type" value="Genomic_DNA"/>
</dbReference>
<keyword evidence="2" id="KW-1133">Transmembrane helix</keyword>
<evidence type="ECO:0000256" key="2">
    <source>
        <dbReference type="SAM" id="Phobius"/>
    </source>
</evidence>
<sequence>MSAGLPSYQQACLAPDSRNSAVYLVGGANSVAGVLEVNYVSLTNINAPTTRPIGTNTNALKWSAGAPKACYAAPSSSQANSVIKVVQFGQGTSHMSFISPEGAIADPTSFADLEFLSPKLFSWVGSFTGSNYNVFHMSSVKASVSTSSPWIALRLSFLNAGGSLSDVGTRMFPTSTDPLLSVGTFTTTSVGDSKGYSVIFDKQGKGQVFSATGSDQATVNNTIPVLILANPTIVNMNGIVLSSDAVSVTMGETGYILDKAKDTNTTALYSITPGISSTLQRVTNKGGAPVFFPTIAVTALNKQIVVYSAPPSGAPYFSSFDTTTQTWGGIKLITAPEPKPTPDTTEDSKAPLGAIIGGVVGGLVVIALVAFFFVHRRRTQRYQAAATSNTITEAHIPPSSATGGMTQVQNGAPVVPIQGQIFQAQHQQQQQQPAFNYQPPVFDPYTQVQKPDEHQYVPYQPPTKIFDPYGGNQNATPGLLPAADYDSNASQTSPAIYSVSPYASPVPPRTESDHQQQQHYSPAQQQQHYSPVQQQQHYSPVHQQQQQQQQQQHYSPEQPYVHTATPGANVPKSPQFIPPPQ</sequence>
<gene>
    <name evidence="3" type="ORF">BGZ96_010376</name>
</gene>
<protein>
    <recommendedName>
        <fullName evidence="5">Peptidase A1 domain-containing protein</fullName>
    </recommendedName>
</protein>
<dbReference type="Gene3D" id="1.20.5.510">
    <property type="entry name" value="Single helix bin"/>
    <property type="match status" value="1"/>
</dbReference>
<feature type="compositionally biased region" description="Low complexity" evidence="1">
    <location>
        <begin position="517"/>
        <end position="560"/>
    </location>
</feature>
<feature type="transmembrane region" description="Helical" evidence="2">
    <location>
        <begin position="352"/>
        <end position="374"/>
    </location>
</feature>
<keyword evidence="4" id="KW-1185">Reference proteome</keyword>
<keyword evidence="2" id="KW-0812">Transmembrane</keyword>
<feature type="region of interest" description="Disordered" evidence="1">
    <location>
        <begin position="467"/>
        <end position="581"/>
    </location>
</feature>
<organism evidence="3 4">
    <name type="scientific">Linnemannia gamsii</name>
    <dbReference type="NCBI Taxonomy" id="64522"/>
    <lineage>
        <taxon>Eukaryota</taxon>
        <taxon>Fungi</taxon>
        <taxon>Fungi incertae sedis</taxon>
        <taxon>Mucoromycota</taxon>
        <taxon>Mortierellomycotina</taxon>
        <taxon>Mortierellomycetes</taxon>
        <taxon>Mortierellales</taxon>
        <taxon>Mortierellaceae</taxon>
        <taxon>Linnemannia</taxon>
    </lineage>
</organism>
<evidence type="ECO:0000313" key="3">
    <source>
        <dbReference type="EMBL" id="KAG0285344.1"/>
    </source>
</evidence>
<name>A0ABQ7JUB1_9FUNG</name>
<evidence type="ECO:0000256" key="1">
    <source>
        <dbReference type="SAM" id="MobiDB-lite"/>
    </source>
</evidence>
<comment type="caution">
    <text evidence="3">The sequence shown here is derived from an EMBL/GenBank/DDBJ whole genome shotgun (WGS) entry which is preliminary data.</text>
</comment>
<evidence type="ECO:0000313" key="4">
    <source>
        <dbReference type="Proteomes" id="UP001194696"/>
    </source>
</evidence>
<proteinExistence type="predicted"/>